<dbReference type="PROSITE" id="PS00675">
    <property type="entry name" value="SIGMA54_INTERACT_1"/>
    <property type="match status" value="1"/>
</dbReference>
<feature type="modified residue" description="4-aspartylphosphate" evidence="6">
    <location>
        <position position="52"/>
    </location>
</feature>
<keyword evidence="6" id="KW-0597">Phosphoprotein</keyword>
<dbReference type="SUPFAM" id="SSF52540">
    <property type="entry name" value="P-loop containing nucleoside triphosphate hydrolases"/>
    <property type="match status" value="1"/>
</dbReference>
<evidence type="ECO:0000256" key="5">
    <source>
        <dbReference type="ARBA" id="ARBA00023163"/>
    </source>
</evidence>
<evidence type="ECO:0000313" key="9">
    <source>
        <dbReference type="EMBL" id="KFF10861.1"/>
    </source>
</evidence>
<dbReference type="Gene3D" id="1.10.8.60">
    <property type="match status" value="1"/>
</dbReference>
<dbReference type="AlphaFoldDB" id="A0A086A2E7"/>
<dbReference type="PANTHER" id="PTHR32071">
    <property type="entry name" value="TRANSCRIPTIONAL REGULATORY PROTEIN"/>
    <property type="match status" value="1"/>
</dbReference>
<dbReference type="EMBL" id="MUGY01000009">
    <property type="protein sequence ID" value="OXA94500.1"/>
    <property type="molecule type" value="Genomic_DNA"/>
</dbReference>
<dbReference type="Pfam" id="PF02954">
    <property type="entry name" value="HTH_8"/>
    <property type="match status" value="1"/>
</dbReference>
<evidence type="ECO:0000256" key="1">
    <source>
        <dbReference type="ARBA" id="ARBA00022741"/>
    </source>
</evidence>
<dbReference type="STRING" id="991.IW20_20450"/>
<dbReference type="PROSITE" id="PS00688">
    <property type="entry name" value="SIGMA54_INTERACT_3"/>
    <property type="match status" value="1"/>
</dbReference>
<evidence type="ECO:0000313" key="10">
    <source>
        <dbReference type="EMBL" id="OXA94500.1"/>
    </source>
</evidence>
<dbReference type="CDD" id="cd00009">
    <property type="entry name" value="AAA"/>
    <property type="match status" value="1"/>
</dbReference>
<keyword evidence="5" id="KW-0804">Transcription</keyword>
<comment type="caution">
    <text evidence="9">The sequence shown here is derived from an EMBL/GenBank/DDBJ whole genome shotgun (WGS) entry which is preliminary data.</text>
</comment>
<reference evidence="10 12" key="2">
    <citation type="submission" date="2016-11" db="EMBL/GenBank/DDBJ databases">
        <title>Whole genomes of Flavobacteriaceae.</title>
        <authorList>
            <person name="Stine C."/>
            <person name="Li C."/>
            <person name="Tadesse D."/>
        </authorList>
    </citation>
    <scope>NUCLEOTIDE SEQUENCE [LARGE SCALE GENOMIC DNA]</scope>
    <source>
        <strain evidence="10 12">ATCC 29551</strain>
    </source>
</reference>
<protein>
    <submittedName>
        <fullName evidence="9">Chemotaxis protein CheY</fullName>
    </submittedName>
    <submittedName>
        <fullName evidence="10">Sigma-54-dependent Fis family transcriptional regulator</fullName>
    </submittedName>
</protein>
<evidence type="ECO:0000259" key="8">
    <source>
        <dbReference type="PROSITE" id="PS50110"/>
    </source>
</evidence>
<dbReference type="eggNOG" id="COG2204">
    <property type="taxonomic scope" value="Bacteria"/>
</dbReference>
<dbReference type="InterPro" id="IPR058031">
    <property type="entry name" value="AAA_lid_NorR"/>
</dbReference>
<dbReference type="InterPro" id="IPR027417">
    <property type="entry name" value="P-loop_NTPase"/>
</dbReference>
<dbReference type="InterPro" id="IPR011006">
    <property type="entry name" value="CheY-like_superfamily"/>
</dbReference>
<proteinExistence type="predicted"/>
<dbReference type="InterPro" id="IPR002078">
    <property type="entry name" value="Sigma_54_int"/>
</dbReference>
<dbReference type="SMART" id="SM00448">
    <property type="entry name" value="REC"/>
    <property type="match status" value="1"/>
</dbReference>
<evidence type="ECO:0000256" key="2">
    <source>
        <dbReference type="ARBA" id="ARBA00022840"/>
    </source>
</evidence>
<dbReference type="Gene3D" id="3.40.50.2300">
    <property type="match status" value="1"/>
</dbReference>
<dbReference type="Pfam" id="PF00072">
    <property type="entry name" value="Response_reg"/>
    <property type="match status" value="1"/>
</dbReference>
<evidence type="ECO:0000256" key="4">
    <source>
        <dbReference type="ARBA" id="ARBA00023125"/>
    </source>
</evidence>
<feature type="domain" description="Sigma-54 factor interaction" evidence="7">
    <location>
        <begin position="142"/>
        <end position="371"/>
    </location>
</feature>
<dbReference type="GO" id="GO:0000160">
    <property type="term" value="P:phosphorelay signal transduction system"/>
    <property type="evidence" value="ECO:0007669"/>
    <property type="project" value="InterPro"/>
</dbReference>
<dbReference type="PROSITE" id="PS50045">
    <property type="entry name" value="SIGMA54_INTERACT_4"/>
    <property type="match status" value="1"/>
</dbReference>
<dbReference type="FunFam" id="3.40.50.300:FF:000006">
    <property type="entry name" value="DNA-binding transcriptional regulator NtrC"/>
    <property type="match status" value="1"/>
</dbReference>
<keyword evidence="12" id="KW-1185">Reference proteome</keyword>
<dbReference type="InterPro" id="IPR003593">
    <property type="entry name" value="AAA+_ATPase"/>
</dbReference>
<dbReference type="OrthoDB" id="5401077at2"/>
<dbReference type="PROSITE" id="PS50110">
    <property type="entry name" value="RESPONSE_REGULATORY"/>
    <property type="match status" value="1"/>
</dbReference>
<name>A0A086A2E7_FLAHY</name>
<dbReference type="InterPro" id="IPR002197">
    <property type="entry name" value="HTH_Fis"/>
</dbReference>
<reference evidence="9 11" key="1">
    <citation type="submission" date="2014-07" db="EMBL/GenBank/DDBJ databases">
        <title>Genome of Flavobacterium hydatis DSM 2063.</title>
        <authorList>
            <person name="Pipes S.E."/>
            <person name="Stropko S.J."/>
            <person name="Newman J.D."/>
        </authorList>
    </citation>
    <scope>NUCLEOTIDE SEQUENCE [LARGE SCALE GENOMIC DNA]</scope>
    <source>
        <strain evidence="9 11">DSM 2063</strain>
    </source>
</reference>
<gene>
    <name evidence="10" type="ORF">B0A62_09880</name>
    <name evidence="9" type="ORF">IW20_20450</name>
</gene>
<evidence type="ECO:0000313" key="11">
    <source>
        <dbReference type="Proteomes" id="UP000028712"/>
    </source>
</evidence>
<evidence type="ECO:0000256" key="6">
    <source>
        <dbReference type="PROSITE-ProRule" id="PRU00169"/>
    </source>
</evidence>
<dbReference type="Proteomes" id="UP000198424">
    <property type="component" value="Unassembled WGS sequence"/>
</dbReference>
<dbReference type="SMART" id="SM00382">
    <property type="entry name" value="AAA"/>
    <property type="match status" value="1"/>
</dbReference>
<keyword evidence="1" id="KW-0547">Nucleotide-binding</keyword>
<dbReference type="GO" id="GO:0005524">
    <property type="term" value="F:ATP binding"/>
    <property type="evidence" value="ECO:0007669"/>
    <property type="project" value="UniProtKB-KW"/>
</dbReference>
<dbReference type="Pfam" id="PF25601">
    <property type="entry name" value="AAA_lid_14"/>
    <property type="match status" value="1"/>
</dbReference>
<organism evidence="9 11">
    <name type="scientific">Flavobacterium hydatis</name>
    <name type="common">Cytophaga aquatilis</name>
    <dbReference type="NCBI Taxonomy" id="991"/>
    <lineage>
        <taxon>Bacteria</taxon>
        <taxon>Pseudomonadati</taxon>
        <taxon>Bacteroidota</taxon>
        <taxon>Flavobacteriia</taxon>
        <taxon>Flavobacteriales</taxon>
        <taxon>Flavobacteriaceae</taxon>
        <taxon>Flavobacterium</taxon>
    </lineage>
</organism>
<evidence type="ECO:0000313" key="12">
    <source>
        <dbReference type="Proteomes" id="UP000198424"/>
    </source>
</evidence>
<dbReference type="GO" id="GO:0043565">
    <property type="term" value="F:sequence-specific DNA binding"/>
    <property type="evidence" value="ECO:0007669"/>
    <property type="project" value="InterPro"/>
</dbReference>
<accession>A0A086A2E7</accession>
<dbReference type="InterPro" id="IPR001789">
    <property type="entry name" value="Sig_transdc_resp-reg_receiver"/>
</dbReference>
<keyword evidence="4" id="KW-0238">DNA-binding</keyword>
<keyword evidence="3" id="KW-0805">Transcription regulation</keyword>
<dbReference type="PROSITE" id="PS00676">
    <property type="entry name" value="SIGMA54_INTERACT_2"/>
    <property type="match status" value="1"/>
</dbReference>
<dbReference type="InterPro" id="IPR025944">
    <property type="entry name" value="Sigma_54_int_dom_CS"/>
</dbReference>
<dbReference type="PANTHER" id="PTHR32071:SF121">
    <property type="entry name" value="SIGMA L-DEPENDENT TRANSCRIPTIONAL REGULATOR YQIR-RELATED"/>
    <property type="match status" value="1"/>
</dbReference>
<dbReference type="InterPro" id="IPR025662">
    <property type="entry name" value="Sigma_54_int_dom_ATP-bd_1"/>
</dbReference>
<dbReference type="Proteomes" id="UP000028712">
    <property type="component" value="Unassembled WGS sequence"/>
</dbReference>
<dbReference type="Gene3D" id="3.40.50.300">
    <property type="entry name" value="P-loop containing nucleotide triphosphate hydrolases"/>
    <property type="match status" value="1"/>
</dbReference>
<dbReference type="SUPFAM" id="SSF46689">
    <property type="entry name" value="Homeodomain-like"/>
    <property type="match status" value="1"/>
</dbReference>
<dbReference type="Pfam" id="PF00158">
    <property type="entry name" value="Sigma54_activat"/>
    <property type="match status" value="1"/>
</dbReference>
<dbReference type="EMBL" id="JPRM01000037">
    <property type="protein sequence ID" value="KFF10861.1"/>
    <property type="molecule type" value="Genomic_DNA"/>
</dbReference>
<dbReference type="InterPro" id="IPR009057">
    <property type="entry name" value="Homeodomain-like_sf"/>
</dbReference>
<dbReference type="SUPFAM" id="SSF52172">
    <property type="entry name" value="CheY-like"/>
    <property type="match status" value="1"/>
</dbReference>
<keyword evidence="2" id="KW-0067">ATP-binding</keyword>
<evidence type="ECO:0000256" key="3">
    <source>
        <dbReference type="ARBA" id="ARBA00023015"/>
    </source>
</evidence>
<dbReference type="GO" id="GO:0006355">
    <property type="term" value="P:regulation of DNA-templated transcription"/>
    <property type="evidence" value="ECO:0007669"/>
    <property type="project" value="InterPro"/>
</dbReference>
<sequence length="446" mass="50765">MKNILIIDDEEKLRNLLARIIRSEGFEVFEAPDLKSGFKKLEHNDIDAVLCDVKLPDGNGVDFLQKIKAAFPFTEVILLTAFGKISDGVQAMKNGAFDYIVKGDDNDKIIPLLYKALEKVQLQKKVKQLEKRISDKYSFDNIIGKSKGLEQVINLAQKVSKTDSTVLLMGETGTGKEVFAQAIHENSNRVGKSFVALNCSTFSKEILESELFGHKQGAFTGAIKDKKGYIEEANGGTLFLDEIGEMPLELQAKLLRVLETSEYIQLGDTKPRKSNFRLIAATNRDLKIESEEHRFRSDLYFRLNIFEIKIPPLRERVKDVAPLAHYYVKQFSEKINKKALSIDEGFMQKLETYQWPGNVRELKNVIERSVILVNDDVLTEDVLPYEMQHQVVKTNKSVSAFSMQSVEKLHIQKVFNYTKGNKAETARLLEIGIATLYRKLDEYNIQ</sequence>
<feature type="domain" description="Response regulatory" evidence="8">
    <location>
        <begin position="3"/>
        <end position="117"/>
    </location>
</feature>
<evidence type="ECO:0000259" key="7">
    <source>
        <dbReference type="PROSITE" id="PS50045"/>
    </source>
</evidence>
<dbReference type="Gene3D" id="1.10.10.60">
    <property type="entry name" value="Homeodomain-like"/>
    <property type="match status" value="1"/>
</dbReference>
<dbReference type="InterPro" id="IPR025943">
    <property type="entry name" value="Sigma_54_int_dom_ATP-bd_2"/>
</dbReference>